<evidence type="ECO:0000313" key="2">
    <source>
        <dbReference type="EMBL" id="CAF3787299.1"/>
    </source>
</evidence>
<name>A0A819AXS3_9BILA</name>
<feature type="region of interest" description="Disordered" evidence="1">
    <location>
        <begin position="1"/>
        <end position="30"/>
    </location>
</feature>
<comment type="caution">
    <text evidence="2">The sequence shown here is derived from an EMBL/GenBank/DDBJ whole genome shotgun (WGS) entry which is preliminary data.</text>
</comment>
<gene>
    <name evidence="2" type="ORF">KIK155_LOCUS31669</name>
</gene>
<feature type="compositionally biased region" description="Basic and acidic residues" evidence="1">
    <location>
        <begin position="1"/>
        <end position="13"/>
    </location>
</feature>
<dbReference type="EMBL" id="CAJNYV010005879">
    <property type="protein sequence ID" value="CAF3787299.1"/>
    <property type="molecule type" value="Genomic_DNA"/>
</dbReference>
<evidence type="ECO:0000256" key="1">
    <source>
        <dbReference type="SAM" id="MobiDB-lite"/>
    </source>
</evidence>
<evidence type="ECO:0000313" key="3">
    <source>
        <dbReference type="Proteomes" id="UP000663865"/>
    </source>
</evidence>
<reference evidence="2" key="1">
    <citation type="submission" date="2021-02" db="EMBL/GenBank/DDBJ databases">
        <authorList>
            <person name="Nowell W R."/>
        </authorList>
    </citation>
    <scope>NUCLEOTIDE SEQUENCE</scope>
</reference>
<organism evidence="2 3">
    <name type="scientific">Rotaria socialis</name>
    <dbReference type="NCBI Taxonomy" id="392032"/>
    <lineage>
        <taxon>Eukaryota</taxon>
        <taxon>Metazoa</taxon>
        <taxon>Spiralia</taxon>
        <taxon>Gnathifera</taxon>
        <taxon>Rotifera</taxon>
        <taxon>Eurotatoria</taxon>
        <taxon>Bdelloidea</taxon>
        <taxon>Philodinida</taxon>
        <taxon>Philodinidae</taxon>
        <taxon>Rotaria</taxon>
    </lineage>
</organism>
<feature type="compositionally biased region" description="Polar residues" evidence="1">
    <location>
        <begin position="14"/>
        <end position="30"/>
    </location>
</feature>
<accession>A0A819AXS3</accession>
<dbReference type="AlphaFoldDB" id="A0A819AXS3"/>
<sequence>MTMLVDKQHERPTHSSLQQSAPVSQLPTTRVITQPKVSSRTSSLLSRIQSNKTIIPLTDVETSKAVTNETHLSKFSAESSISQASRSTSGISLLINSKRGNFHDLNDTETCKSRKYVRRLCGGWCPCCSFCCCIVSSVLLALLLAGLVTLIVLLNTSNKATSEQQLQQQHPPVLQLLPLQVLPPRSRRPLSVTITSNDCTSNWTGVSILYHCDNCANVIPYAQYTYTYVAIATATRISFAFREDIGLFLLDDVSVVNVNAPSVQLIVNGGFETGSLSSPWIYCNPYGASAAAFILSNSANLNWGGVTFLAHSGSYCYCDGAVTYADYLSQTFPTNVGDTYNISYWIYNCGSGSASSADVLLSI</sequence>
<dbReference type="Gene3D" id="2.60.120.260">
    <property type="entry name" value="Galactose-binding domain-like"/>
    <property type="match status" value="1"/>
</dbReference>
<protein>
    <submittedName>
        <fullName evidence="2">Uncharacterized protein</fullName>
    </submittedName>
</protein>
<dbReference type="Proteomes" id="UP000663865">
    <property type="component" value="Unassembled WGS sequence"/>
</dbReference>
<proteinExistence type="predicted"/>